<dbReference type="InterPro" id="IPR039099">
    <property type="entry name" value="Pannexin"/>
</dbReference>
<dbReference type="Proteomes" id="UP000095280">
    <property type="component" value="Unplaced"/>
</dbReference>
<feature type="transmembrane region" description="Helical" evidence="2">
    <location>
        <begin position="258"/>
        <end position="275"/>
    </location>
</feature>
<accession>A0A1I8G5P7</accession>
<keyword evidence="2" id="KW-0812">Transmembrane</keyword>
<feature type="compositionally biased region" description="Basic and acidic residues" evidence="1">
    <location>
        <begin position="168"/>
        <end position="179"/>
    </location>
</feature>
<feature type="transmembrane region" description="Helical" evidence="2">
    <location>
        <begin position="281"/>
        <end position="301"/>
    </location>
</feature>
<organism evidence="3 5">
    <name type="scientific">Macrostomum lignano</name>
    <dbReference type="NCBI Taxonomy" id="282301"/>
    <lineage>
        <taxon>Eukaryota</taxon>
        <taxon>Metazoa</taxon>
        <taxon>Spiralia</taxon>
        <taxon>Lophotrochozoa</taxon>
        <taxon>Platyhelminthes</taxon>
        <taxon>Rhabditophora</taxon>
        <taxon>Macrostomorpha</taxon>
        <taxon>Macrostomida</taxon>
        <taxon>Macrostomidae</taxon>
        <taxon>Macrostomum</taxon>
    </lineage>
</organism>
<dbReference type="GO" id="GO:0032732">
    <property type="term" value="P:positive regulation of interleukin-1 production"/>
    <property type="evidence" value="ECO:0007669"/>
    <property type="project" value="InterPro"/>
</dbReference>
<proteinExistence type="predicted"/>
<feature type="region of interest" description="Disordered" evidence="1">
    <location>
        <begin position="168"/>
        <end position="190"/>
    </location>
</feature>
<evidence type="ECO:0000256" key="1">
    <source>
        <dbReference type="SAM" id="MobiDB-lite"/>
    </source>
</evidence>
<evidence type="ECO:0000256" key="2">
    <source>
        <dbReference type="SAM" id="Phobius"/>
    </source>
</evidence>
<evidence type="ECO:0000313" key="4">
    <source>
        <dbReference type="WBParaSite" id="maker-uti_cns_0000340-snap-gene-1.3-mRNA-1"/>
    </source>
</evidence>
<dbReference type="WBParaSite" id="maker-uti_cns_0000340-snap-gene-1.3-mRNA-1">
    <property type="protein sequence ID" value="maker-uti_cns_0000340-snap-gene-1.3-mRNA-1"/>
    <property type="gene ID" value="maker-uti_cns_0000340-snap-gene-1.3"/>
</dbReference>
<feature type="transmembrane region" description="Helical" evidence="2">
    <location>
        <begin position="119"/>
        <end position="139"/>
    </location>
</feature>
<dbReference type="GO" id="GO:0006812">
    <property type="term" value="P:monoatomic cation transport"/>
    <property type="evidence" value="ECO:0007669"/>
    <property type="project" value="InterPro"/>
</dbReference>
<keyword evidence="3" id="KW-1185">Reference proteome</keyword>
<sequence>MAGAAQTLQAALEQFVRPHMVHASFPVDRFFNKMAFMTTILQAVAIIVANFAAKAKISCTPEGGGGGSSNSSSGSGPDIRHKAYAESYCYSQGVDQRLTPNHTIPADLQGVLNHYLLQFYFPLLFLLQAVSLYMPYYTWSKTVGEQLREQLQFVVDLSLKLLEDKEEQAEGHVHSESCKSRRMQQGRPSKSDVLTDSALKQRLKRWYCKGKHTRNYYLFQIARVTLLLFWISFYVFCPGFRHRDIRYEFMCVIRNRDDYRFMCVLLQASIFELGWTGNLCILVFCLLLVSHQIFYVFPFVFSCRCTCCKTKRCLPSCRK</sequence>
<name>A0A1I8G5P7_9PLAT</name>
<keyword evidence="2" id="KW-0472">Membrane</keyword>
<dbReference type="GO" id="GO:0015267">
    <property type="term" value="F:channel activity"/>
    <property type="evidence" value="ECO:0007669"/>
    <property type="project" value="InterPro"/>
</dbReference>
<evidence type="ECO:0000313" key="3">
    <source>
        <dbReference type="Proteomes" id="UP000095280"/>
    </source>
</evidence>
<feature type="transmembrane region" description="Helical" evidence="2">
    <location>
        <begin position="216"/>
        <end position="237"/>
    </location>
</feature>
<protein>
    <submittedName>
        <fullName evidence="4 5">Innexin</fullName>
    </submittedName>
</protein>
<feature type="transmembrane region" description="Helical" evidence="2">
    <location>
        <begin position="34"/>
        <end position="53"/>
    </location>
</feature>
<dbReference type="WBParaSite" id="maker-uti_cns_0001472-snap-gene-0.10-mRNA-1">
    <property type="protein sequence ID" value="maker-uti_cns_0001472-snap-gene-0.10-mRNA-1"/>
    <property type="gene ID" value="maker-uti_cns_0001472-snap-gene-0.10"/>
</dbReference>
<reference evidence="4 5" key="1">
    <citation type="submission" date="2016-11" db="UniProtKB">
        <authorList>
            <consortium name="WormBaseParasite"/>
        </authorList>
    </citation>
    <scope>IDENTIFICATION</scope>
</reference>
<dbReference type="AlphaFoldDB" id="A0A1I8G5P7"/>
<keyword evidence="2" id="KW-1133">Transmembrane helix</keyword>
<evidence type="ECO:0000313" key="5">
    <source>
        <dbReference type="WBParaSite" id="maker-uti_cns_0000974-snap-gene-0.1-mRNA-1"/>
    </source>
</evidence>
<dbReference type="PANTHER" id="PTHR15759">
    <property type="entry name" value="PANNEXIN"/>
    <property type="match status" value="1"/>
</dbReference>
<dbReference type="PANTHER" id="PTHR15759:SF6">
    <property type="entry name" value="INNEXIN"/>
    <property type="match status" value="1"/>
</dbReference>
<dbReference type="WBParaSite" id="maker-uti_cns_0000974-snap-gene-0.1-mRNA-1">
    <property type="protein sequence ID" value="maker-uti_cns_0000974-snap-gene-0.1-mRNA-1"/>
    <property type="gene ID" value="maker-uti_cns_0000974-snap-gene-0.1"/>
</dbReference>